<comment type="similarity">
    <text evidence="3">In the N-terminal section; belongs to the glycosyltransferase 51 family.</text>
</comment>
<accession>I7ZA07</accession>
<dbReference type="SUPFAM" id="SSF56601">
    <property type="entry name" value="beta-lactamase/transpeptidase-like"/>
    <property type="match status" value="1"/>
</dbReference>
<dbReference type="EC" id="2.4.99.28" evidence="10"/>
<evidence type="ECO:0000256" key="11">
    <source>
        <dbReference type="ARBA" id="ARBA00049902"/>
    </source>
</evidence>
<dbReference type="Proteomes" id="UP000003704">
    <property type="component" value="Unassembled WGS sequence"/>
</dbReference>
<dbReference type="InterPro" id="IPR011815">
    <property type="entry name" value="PBP_1c"/>
</dbReference>
<dbReference type="OrthoDB" id="9766909at2"/>
<dbReference type="GO" id="GO:0030288">
    <property type="term" value="C:outer membrane-bounded periplasmic space"/>
    <property type="evidence" value="ECO:0007669"/>
    <property type="project" value="TreeGrafter"/>
</dbReference>
<evidence type="ECO:0000256" key="6">
    <source>
        <dbReference type="ARBA" id="ARBA00022676"/>
    </source>
</evidence>
<dbReference type="UniPathway" id="UPA00219"/>
<dbReference type="EMBL" id="AKGD01000003">
    <property type="protein sequence ID" value="EIT68684.1"/>
    <property type="molecule type" value="Genomic_DNA"/>
</dbReference>
<dbReference type="AlphaFoldDB" id="I7ZA07"/>
<evidence type="ECO:0000259" key="13">
    <source>
        <dbReference type="Pfam" id="PF00912"/>
    </source>
</evidence>
<organism evidence="15 16">
    <name type="scientific">Hydrocarboniphaga effusa AP103</name>
    <dbReference type="NCBI Taxonomy" id="1172194"/>
    <lineage>
        <taxon>Bacteria</taxon>
        <taxon>Pseudomonadati</taxon>
        <taxon>Pseudomonadota</taxon>
        <taxon>Gammaproteobacteria</taxon>
        <taxon>Nevskiales</taxon>
        <taxon>Nevskiaceae</taxon>
        <taxon>Hydrocarboniphaga</taxon>
    </lineage>
</organism>
<evidence type="ECO:0000256" key="10">
    <source>
        <dbReference type="ARBA" id="ARBA00044770"/>
    </source>
</evidence>
<feature type="domain" description="Glycosyl transferase family 51" evidence="13">
    <location>
        <begin position="72"/>
        <end position="226"/>
    </location>
</feature>
<dbReference type="PATRIC" id="fig|1172194.4.peg.3764"/>
<keyword evidence="9" id="KW-0511">Multifunctional enzyme</keyword>
<evidence type="ECO:0000256" key="1">
    <source>
        <dbReference type="ARBA" id="ARBA00004752"/>
    </source>
</evidence>
<dbReference type="GO" id="GO:0008955">
    <property type="term" value="F:peptidoglycan glycosyltransferase activity"/>
    <property type="evidence" value="ECO:0007669"/>
    <property type="project" value="UniProtKB-EC"/>
</dbReference>
<dbReference type="PANTHER" id="PTHR32282">
    <property type="entry name" value="BINDING PROTEIN TRANSPEPTIDASE, PUTATIVE-RELATED"/>
    <property type="match status" value="1"/>
</dbReference>
<dbReference type="InterPro" id="IPR012338">
    <property type="entry name" value="Beta-lactam/transpept-like"/>
</dbReference>
<evidence type="ECO:0000313" key="15">
    <source>
        <dbReference type="EMBL" id="EIT68684.1"/>
    </source>
</evidence>
<dbReference type="Gene3D" id="1.10.3810.10">
    <property type="entry name" value="Biosynthetic peptidoglycan transglycosylase-like"/>
    <property type="match status" value="1"/>
</dbReference>
<evidence type="ECO:0000256" key="4">
    <source>
        <dbReference type="ARBA" id="ARBA00022645"/>
    </source>
</evidence>
<dbReference type="GO" id="GO:0009252">
    <property type="term" value="P:peptidoglycan biosynthetic process"/>
    <property type="evidence" value="ECO:0007669"/>
    <property type="project" value="UniProtKB-UniPathway"/>
</dbReference>
<keyword evidence="6" id="KW-0328">Glycosyltransferase</keyword>
<comment type="caution">
    <text evidence="15">The sequence shown here is derived from an EMBL/GenBank/DDBJ whole genome shotgun (WGS) entry which is preliminary data.</text>
</comment>
<dbReference type="InterPro" id="IPR001264">
    <property type="entry name" value="Glyco_trans_51"/>
</dbReference>
<comment type="pathway">
    <text evidence="1">Cell wall biogenesis; peptidoglycan biosynthesis.</text>
</comment>
<keyword evidence="8" id="KW-0378">Hydrolase</keyword>
<dbReference type="Pfam" id="PF06832">
    <property type="entry name" value="BiPBP_C"/>
    <property type="match status" value="1"/>
</dbReference>
<evidence type="ECO:0000256" key="7">
    <source>
        <dbReference type="ARBA" id="ARBA00022679"/>
    </source>
</evidence>
<dbReference type="STRING" id="1172194.WQQ_38790"/>
<dbReference type="SUPFAM" id="SSF53955">
    <property type="entry name" value="Lysozyme-like"/>
    <property type="match status" value="1"/>
</dbReference>
<feature type="domain" description="Penicillin-binding C-terminal" evidence="14">
    <location>
        <begin position="637"/>
        <end position="715"/>
    </location>
</feature>
<comment type="catalytic activity">
    <reaction evidence="11">
        <text>[GlcNAc-(1-&gt;4)-Mur2Ac(oyl-L-Ala-gamma-D-Glu-L-Lys-D-Ala-D-Ala)](n)-di-trans,octa-cis-undecaprenyl diphosphate + beta-D-GlcNAc-(1-&gt;4)-Mur2Ac(oyl-L-Ala-gamma-D-Glu-L-Lys-D-Ala-D-Ala)-di-trans,octa-cis-undecaprenyl diphosphate = [GlcNAc-(1-&gt;4)-Mur2Ac(oyl-L-Ala-gamma-D-Glu-L-Lys-D-Ala-D-Ala)](n+1)-di-trans,octa-cis-undecaprenyl diphosphate + di-trans,octa-cis-undecaprenyl diphosphate + H(+)</text>
        <dbReference type="Rhea" id="RHEA:23708"/>
        <dbReference type="Rhea" id="RHEA-COMP:9602"/>
        <dbReference type="Rhea" id="RHEA-COMP:9603"/>
        <dbReference type="ChEBI" id="CHEBI:15378"/>
        <dbReference type="ChEBI" id="CHEBI:58405"/>
        <dbReference type="ChEBI" id="CHEBI:60033"/>
        <dbReference type="ChEBI" id="CHEBI:78435"/>
        <dbReference type="EC" id="2.4.99.28"/>
    </reaction>
</comment>
<gene>
    <name evidence="15" type="ORF">WQQ_38790</name>
</gene>
<comment type="similarity">
    <text evidence="2">In the C-terminal section; belongs to the transpeptidase family.</text>
</comment>
<keyword evidence="16" id="KW-1185">Reference proteome</keyword>
<dbReference type="GO" id="GO:0004180">
    <property type="term" value="F:carboxypeptidase activity"/>
    <property type="evidence" value="ECO:0007669"/>
    <property type="project" value="UniProtKB-KW"/>
</dbReference>
<dbReference type="Pfam" id="PF00912">
    <property type="entry name" value="Transgly"/>
    <property type="match status" value="1"/>
</dbReference>
<dbReference type="NCBIfam" id="TIGR02073">
    <property type="entry name" value="PBP_1c"/>
    <property type="match status" value="1"/>
</dbReference>
<dbReference type="Gene3D" id="3.40.710.10">
    <property type="entry name" value="DD-peptidase/beta-lactamase superfamily"/>
    <property type="match status" value="1"/>
</dbReference>
<dbReference type="InterPro" id="IPR009647">
    <property type="entry name" value="PBP_C"/>
</dbReference>
<evidence type="ECO:0000259" key="12">
    <source>
        <dbReference type="Pfam" id="PF00905"/>
    </source>
</evidence>
<dbReference type="GO" id="GO:0006508">
    <property type="term" value="P:proteolysis"/>
    <property type="evidence" value="ECO:0007669"/>
    <property type="project" value="UniProtKB-KW"/>
</dbReference>
<evidence type="ECO:0000313" key="16">
    <source>
        <dbReference type="Proteomes" id="UP000003704"/>
    </source>
</evidence>
<dbReference type="PANTHER" id="PTHR32282:SF15">
    <property type="entry name" value="PENICILLIN-BINDING PROTEIN 1C"/>
    <property type="match status" value="1"/>
</dbReference>
<evidence type="ECO:0000256" key="5">
    <source>
        <dbReference type="ARBA" id="ARBA00022670"/>
    </source>
</evidence>
<dbReference type="InterPro" id="IPR001460">
    <property type="entry name" value="PCN-bd_Tpept"/>
</dbReference>
<keyword evidence="4" id="KW-0121">Carboxypeptidase</keyword>
<dbReference type="InterPro" id="IPR036950">
    <property type="entry name" value="PBP_transglycosylase"/>
</dbReference>
<evidence type="ECO:0000256" key="3">
    <source>
        <dbReference type="ARBA" id="ARBA00007739"/>
    </source>
</evidence>
<keyword evidence="7" id="KW-0808">Transferase</keyword>
<sequence>MRLPRLTFGRSAIALASLLALIALLFALRIWRDTRPQPSPDFASVRERYRSSEAQLLDRNGVLLQAQRLDLSRRRLGWVALDEISPALIDTLIKAEDRRFASHAGVDALAIAGAMRDRLLDRAYRGASTLQMQLVAQLDPALAASARRRGLLQKLRQIRAARSLARSWSRDEVLEAYLNQVSFRGETQGIAAASAQLFGKPASALNLAESRTLVALLPAPGAKAEAVARRSCAIGSLRGDDCDAQRALTFAALARPPAIALERSLAPHLARRLLREPGERLRSTLDARVQQLSLQALQNQLRSLVGERVRDGAAVVVDNASGDVLAYVGSAGPGSRAAQVDGARALRQAGSTLKPFLYGLAIEKGWLTAASLLDDSPVALAAGAGLYRPQNYEHDYQGLVSVRTALAGSLNIPAVRTLVLTGTEAFRERLHALGYVDGLTESGEFYGYSLALGSAEVSLLEQANAYRTLANGGRWSALRYRLDEETAPPRQAMSAQAAFIIRDILADRGARAVTFDLEGPLSTSYRAWVKTGTSKNLRDNWCIGGSARYTVAVWVGNFEGEPMRTVSGITGAAPAWREILDALETLAASPREPETPPPGLVHQRVRYAGALEPEREEWFTEGTQTALVAPAPGLAARARIVSPAAGSFIALDPDIPLPRQHLPLRAEPASADLSLRLDGRVVGNAARPRLWTPLPGPHRLDLVDAQGRVLDSVNFSVRTPN</sequence>
<evidence type="ECO:0000256" key="9">
    <source>
        <dbReference type="ARBA" id="ARBA00023268"/>
    </source>
</evidence>
<dbReference type="GO" id="GO:0008658">
    <property type="term" value="F:penicillin binding"/>
    <property type="evidence" value="ECO:0007669"/>
    <property type="project" value="InterPro"/>
</dbReference>
<evidence type="ECO:0000256" key="2">
    <source>
        <dbReference type="ARBA" id="ARBA00007090"/>
    </source>
</evidence>
<dbReference type="InterPro" id="IPR023346">
    <property type="entry name" value="Lysozyme-like_dom_sf"/>
</dbReference>
<keyword evidence="5" id="KW-0645">Protease</keyword>
<dbReference type="RefSeq" id="WP_007186814.1">
    <property type="nucleotide sequence ID" value="NZ_AKGD01000003.1"/>
</dbReference>
<evidence type="ECO:0000256" key="8">
    <source>
        <dbReference type="ARBA" id="ARBA00022801"/>
    </source>
</evidence>
<name>I7ZA07_9GAMM</name>
<reference evidence="15 16" key="1">
    <citation type="journal article" date="2012" name="J. Bacteriol.">
        <title>Genome Sequence of n-Alkane-Degrading Hydrocarboniphaga effusa Strain AP103T (ATCC BAA-332T).</title>
        <authorList>
            <person name="Chang H.K."/>
            <person name="Zylstra G.J."/>
            <person name="Chae J.C."/>
        </authorList>
    </citation>
    <scope>NUCLEOTIDE SEQUENCE [LARGE SCALE GENOMIC DNA]</scope>
    <source>
        <strain evidence="15 16">AP103</strain>
    </source>
</reference>
<dbReference type="InterPro" id="IPR050396">
    <property type="entry name" value="Glycosyltr_51/Transpeptidase"/>
</dbReference>
<dbReference type="Pfam" id="PF00905">
    <property type="entry name" value="Transpeptidase"/>
    <property type="match status" value="1"/>
</dbReference>
<protein>
    <recommendedName>
        <fullName evidence="10">peptidoglycan glycosyltransferase</fullName>
        <ecNumber evidence="10">2.4.99.28</ecNumber>
    </recommendedName>
</protein>
<evidence type="ECO:0000259" key="14">
    <source>
        <dbReference type="Pfam" id="PF06832"/>
    </source>
</evidence>
<feature type="domain" description="Penicillin-binding protein transpeptidase" evidence="12">
    <location>
        <begin position="312"/>
        <end position="538"/>
    </location>
</feature>
<proteinExistence type="inferred from homology"/>